<dbReference type="AlphaFoldDB" id="A0A3N4LYI1"/>
<keyword evidence="5" id="KW-1185">Reference proteome</keyword>
<sequence length="119" mass="13452">MSIPNEALQKLLQEIEARATLSHQQLQVVRGQVAGKQRDIRLNQLTITELESLPKDTNVYEGVGKMFVLVPMDNVKSRLEGEVKALSSDVEDLNKKLQYQEMTFQKTQENISALLQRGA</sequence>
<dbReference type="GO" id="GO:0051082">
    <property type="term" value="F:unfolded protein binding"/>
    <property type="evidence" value="ECO:0007669"/>
    <property type="project" value="InterPro"/>
</dbReference>
<dbReference type="GO" id="GO:0005737">
    <property type="term" value="C:cytoplasm"/>
    <property type="evidence" value="ECO:0007669"/>
    <property type="project" value="TreeGrafter"/>
</dbReference>
<accession>A0A3N4LYI1</accession>
<dbReference type="SUPFAM" id="SSF46579">
    <property type="entry name" value="Prefoldin"/>
    <property type="match status" value="1"/>
</dbReference>
<comment type="similarity">
    <text evidence="1">Belongs to the prefoldin subunit beta family.</text>
</comment>
<evidence type="ECO:0000256" key="1">
    <source>
        <dbReference type="ARBA" id="ARBA00008045"/>
    </source>
</evidence>
<reference evidence="4 5" key="1">
    <citation type="journal article" date="2018" name="Nat. Ecol. Evol.">
        <title>Pezizomycetes genomes reveal the molecular basis of ectomycorrhizal truffle lifestyle.</title>
        <authorList>
            <person name="Murat C."/>
            <person name="Payen T."/>
            <person name="Noel B."/>
            <person name="Kuo A."/>
            <person name="Morin E."/>
            <person name="Chen J."/>
            <person name="Kohler A."/>
            <person name="Krizsan K."/>
            <person name="Balestrini R."/>
            <person name="Da Silva C."/>
            <person name="Montanini B."/>
            <person name="Hainaut M."/>
            <person name="Levati E."/>
            <person name="Barry K.W."/>
            <person name="Belfiori B."/>
            <person name="Cichocki N."/>
            <person name="Clum A."/>
            <person name="Dockter R.B."/>
            <person name="Fauchery L."/>
            <person name="Guy J."/>
            <person name="Iotti M."/>
            <person name="Le Tacon F."/>
            <person name="Lindquist E.A."/>
            <person name="Lipzen A."/>
            <person name="Malagnac F."/>
            <person name="Mello A."/>
            <person name="Molinier V."/>
            <person name="Miyauchi S."/>
            <person name="Poulain J."/>
            <person name="Riccioni C."/>
            <person name="Rubini A."/>
            <person name="Sitrit Y."/>
            <person name="Splivallo R."/>
            <person name="Traeger S."/>
            <person name="Wang M."/>
            <person name="Zifcakova L."/>
            <person name="Wipf D."/>
            <person name="Zambonelli A."/>
            <person name="Paolocci F."/>
            <person name="Nowrousian M."/>
            <person name="Ottonello S."/>
            <person name="Baldrian P."/>
            <person name="Spatafora J.W."/>
            <person name="Henrissat B."/>
            <person name="Nagy L.G."/>
            <person name="Aury J.M."/>
            <person name="Wincker P."/>
            <person name="Grigoriev I.V."/>
            <person name="Bonfante P."/>
            <person name="Martin F.M."/>
        </authorList>
    </citation>
    <scope>NUCLEOTIDE SEQUENCE [LARGE SCALE GENOMIC DNA]</scope>
    <source>
        <strain evidence="4 5">ATCC MYA-4762</strain>
    </source>
</reference>
<dbReference type="EMBL" id="ML121536">
    <property type="protein sequence ID" value="RPB25741.1"/>
    <property type="molecule type" value="Genomic_DNA"/>
</dbReference>
<dbReference type="GO" id="GO:0016272">
    <property type="term" value="C:prefoldin complex"/>
    <property type="evidence" value="ECO:0007669"/>
    <property type="project" value="InterPro"/>
</dbReference>
<dbReference type="Proteomes" id="UP000267821">
    <property type="component" value="Unassembled WGS sequence"/>
</dbReference>
<evidence type="ECO:0000313" key="5">
    <source>
        <dbReference type="Proteomes" id="UP000267821"/>
    </source>
</evidence>
<evidence type="ECO:0000256" key="3">
    <source>
        <dbReference type="SAM" id="Coils"/>
    </source>
</evidence>
<dbReference type="PANTHER" id="PTHR20903:SF0">
    <property type="entry name" value="PREFOLDIN SUBUNIT 1"/>
    <property type="match status" value="1"/>
</dbReference>
<name>A0A3N4LYI1_9PEZI</name>
<proteinExistence type="inferred from homology"/>
<feature type="coiled-coil region" evidence="3">
    <location>
        <begin position="76"/>
        <end position="110"/>
    </location>
</feature>
<keyword evidence="2" id="KW-0143">Chaperone</keyword>
<dbReference type="GO" id="GO:0044183">
    <property type="term" value="F:protein folding chaperone"/>
    <property type="evidence" value="ECO:0007669"/>
    <property type="project" value="TreeGrafter"/>
</dbReference>
<organism evidence="4 5">
    <name type="scientific">Terfezia boudieri ATCC MYA-4762</name>
    <dbReference type="NCBI Taxonomy" id="1051890"/>
    <lineage>
        <taxon>Eukaryota</taxon>
        <taxon>Fungi</taxon>
        <taxon>Dikarya</taxon>
        <taxon>Ascomycota</taxon>
        <taxon>Pezizomycotina</taxon>
        <taxon>Pezizomycetes</taxon>
        <taxon>Pezizales</taxon>
        <taxon>Pezizaceae</taxon>
        <taxon>Terfezia</taxon>
    </lineage>
</organism>
<dbReference type="OrthoDB" id="2015447at2759"/>
<dbReference type="Gene3D" id="1.10.287.370">
    <property type="match status" value="1"/>
</dbReference>
<dbReference type="FunCoup" id="A0A3N4LYI1">
    <property type="interactions" value="93"/>
</dbReference>
<protein>
    <submittedName>
        <fullName evidence="4">Prefoldin</fullName>
    </submittedName>
</protein>
<keyword evidence="3" id="KW-0175">Coiled coil</keyword>
<dbReference type="InParanoid" id="A0A3N4LYI1"/>
<dbReference type="PANTHER" id="PTHR20903">
    <property type="entry name" value="PREFOLDIN SUBUNIT 1-RELATED"/>
    <property type="match status" value="1"/>
</dbReference>
<gene>
    <name evidence="4" type="ORF">L211DRAFT_782492</name>
</gene>
<dbReference type="Pfam" id="PF01920">
    <property type="entry name" value="Prefoldin_2"/>
    <property type="match status" value="1"/>
</dbReference>
<dbReference type="InterPro" id="IPR002777">
    <property type="entry name" value="PFD_beta-like"/>
</dbReference>
<evidence type="ECO:0000256" key="2">
    <source>
        <dbReference type="ARBA" id="ARBA00023186"/>
    </source>
</evidence>
<evidence type="ECO:0000313" key="4">
    <source>
        <dbReference type="EMBL" id="RPB25741.1"/>
    </source>
</evidence>
<dbReference type="InterPro" id="IPR009053">
    <property type="entry name" value="Prefoldin"/>
</dbReference>
<dbReference type="STRING" id="1051890.A0A3N4LYI1"/>